<dbReference type="AlphaFoldDB" id="A0A378PM01"/>
<organism evidence="7 8">
    <name type="scientific">Moraxella ovis</name>
    <dbReference type="NCBI Taxonomy" id="29433"/>
    <lineage>
        <taxon>Bacteria</taxon>
        <taxon>Pseudomonadati</taxon>
        <taxon>Pseudomonadota</taxon>
        <taxon>Gammaproteobacteria</taxon>
        <taxon>Moraxellales</taxon>
        <taxon>Moraxellaceae</taxon>
        <taxon>Moraxella</taxon>
    </lineage>
</organism>
<keyword evidence="3" id="KW-0238">DNA-binding</keyword>
<evidence type="ECO:0000313" key="8">
    <source>
        <dbReference type="Proteomes" id="UP000255102"/>
    </source>
</evidence>
<dbReference type="NCBIfam" id="NF040570">
    <property type="entry name" value="guided_TnpB"/>
    <property type="match status" value="1"/>
</dbReference>
<dbReference type="NCBIfam" id="TIGR01766">
    <property type="entry name" value="IS200/IS605 family accessory protein TnpB-like domain"/>
    <property type="match status" value="1"/>
</dbReference>
<dbReference type="Pfam" id="PF07282">
    <property type="entry name" value="Cas12f1-like_TNB"/>
    <property type="match status" value="1"/>
</dbReference>
<reference evidence="7 8" key="1">
    <citation type="submission" date="2018-06" db="EMBL/GenBank/DDBJ databases">
        <authorList>
            <consortium name="Pathogen Informatics"/>
            <person name="Doyle S."/>
        </authorList>
    </citation>
    <scope>NUCLEOTIDE SEQUENCE [LARGE SCALE GENOMIC DNA]</scope>
    <source>
        <strain evidence="7 8">NCTC11227</strain>
    </source>
</reference>
<dbReference type="GO" id="GO:0003677">
    <property type="term" value="F:DNA binding"/>
    <property type="evidence" value="ECO:0007669"/>
    <property type="project" value="UniProtKB-KW"/>
</dbReference>
<protein>
    <submittedName>
        <fullName evidence="7">Transposase, IS605 OrfB family</fullName>
    </submittedName>
</protein>
<feature type="domain" description="Probable transposase IS891/IS1136/IS1341" evidence="5">
    <location>
        <begin position="48"/>
        <end position="175"/>
    </location>
</feature>
<evidence type="ECO:0000256" key="4">
    <source>
        <dbReference type="ARBA" id="ARBA00023172"/>
    </source>
</evidence>
<keyword evidence="4" id="KW-0233">DNA recombination</keyword>
<evidence type="ECO:0000313" key="7">
    <source>
        <dbReference type="EMBL" id="STY87488.1"/>
    </source>
</evidence>
<evidence type="ECO:0000256" key="2">
    <source>
        <dbReference type="ARBA" id="ARBA00022578"/>
    </source>
</evidence>
<gene>
    <name evidence="7" type="ORF">NCTC11227_01499</name>
</gene>
<dbReference type="InterPro" id="IPR001959">
    <property type="entry name" value="Transposase"/>
</dbReference>
<sequence length="296" mass="33402">MQKGILTLSSYFDTPLSFELGKLKNIINLDNIQEVKVVKIANGYDIKITYKTDKPTPKPNNGRYLAVDLGLNNLMTAVSNTNNTPFIVTGKTVKSVNQFFNKIKAKLQGEKDRFIHLAKQSNKIIPQISCINKQLNKLSFKRNNQINDYLHKASHYLINHAVANEITTIVIGHNQGWKQGINIGKRNNQSFVSVPFARLVQMIQYKAKLQGIDVIVTEESYTSKCSFLDDEPIAKQVNYQGKRVKRGLFKSSNNTLINADVNGAYNILRKVIGKFDYNPIVVCSTPKMINLLKVNP</sequence>
<proteinExistence type="inferred from homology"/>
<dbReference type="GO" id="GO:0006310">
    <property type="term" value="P:DNA recombination"/>
    <property type="evidence" value="ECO:0007669"/>
    <property type="project" value="UniProtKB-KW"/>
</dbReference>
<keyword evidence="2" id="KW-0815">Transposition</keyword>
<name>A0A378PM01_9GAMM</name>
<dbReference type="Proteomes" id="UP000255102">
    <property type="component" value="Unassembled WGS sequence"/>
</dbReference>
<evidence type="ECO:0000259" key="6">
    <source>
        <dbReference type="Pfam" id="PF07282"/>
    </source>
</evidence>
<evidence type="ECO:0000256" key="1">
    <source>
        <dbReference type="ARBA" id="ARBA00008761"/>
    </source>
</evidence>
<dbReference type="RefSeq" id="WP_063514365.1">
    <property type="nucleotide sequence ID" value="NZ_CP011158.1"/>
</dbReference>
<dbReference type="EMBL" id="UGPW01000001">
    <property type="protein sequence ID" value="STY87488.1"/>
    <property type="molecule type" value="Genomic_DNA"/>
</dbReference>
<comment type="similarity">
    <text evidence="1">In the C-terminal section; belongs to the transposase 35 family.</text>
</comment>
<dbReference type="InterPro" id="IPR010095">
    <property type="entry name" value="Cas12f1-like_TNB"/>
</dbReference>
<evidence type="ECO:0000256" key="3">
    <source>
        <dbReference type="ARBA" id="ARBA00023125"/>
    </source>
</evidence>
<dbReference type="Pfam" id="PF01385">
    <property type="entry name" value="OrfB_IS605"/>
    <property type="match status" value="1"/>
</dbReference>
<evidence type="ECO:0000259" key="5">
    <source>
        <dbReference type="Pfam" id="PF01385"/>
    </source>
</evidence>
<accession>A0A378PM01</accession>
<dbReference type="GO" id="GO:0032196">
    <property type="term" value="P:transposition"/>
    <property type="evidence" value="ECO:0007669"/>
    <property type="project" value="UniProtKB-KW"/>
</dbReference>
<feature type="domain" description="Cas12f1-like TNB" evidence="6">
    <location>
        <begin position="196"/>
        <end position="267"/>
    </location>
</feature>